<dbReference type="PANTHER" id="PTHR11078:SF3">
    <property type="entry name" value="ANTITERMINATION NUSB DOMAIN-CONTAINING PROTEIN"/>
    <property type="match status" value="1"/>
</dbReference>
<evidence type="ECO:0000256" key="3">
    <source>
        <dbReference type="ARBA" id="ARBA00022884"/>
    </source>
</evidence>
<organism evidence="8 9">
    <name type="scientific">Selenomonas sputigena (strain ATCC 35185 / DSM 20758 / CCUG 44933 / VPI D19B-28)</name>
    <dbReference type="NCBI Taxonomy" id="546271"/>
    <lineage>
        <taxon>Bacteria</taxon>
        <taxon>Bacillati</taxon>
        <taxon>Bacillota</taxon>
        <taxon>Negativicutes</taxon>
        <taxon>Selenomonadales</taxon>
        <taxon>Selenomonadaceae</taxon>
        <taxon>Selenomonas</taxon>
    </lineage>
</organism>
<dbReference type="HAMAP" id="MF_00073">
    <property type="entry name" value="NusB"/>
    <property type="match status" value="1"/>
</dbReference>
<keyword evidence="3 6" id="KW-0694">RNA-binding</keyword>
<dbReference type="eggNOG" id="COG0781">
    <property type="taxonomic scope" value="Bacteria"/>
</dbReference>
<dbReference type="SUPFAM" id="SSF48013">
    <property type="entry name" value="NusB-like"/>
    <property type="match status" value="1"/>
</dbReference>
<dbReference type="CDD" id="cd00619">
    <property type="entry name" value="Terminator_NusB"/>
    <property type="match status" value="1"/>
</dbReference>
<evidence type="ECO:0000256" key="6">
    <source>
        <dbReference type="HAMAP-Rule" id="MF_00073"/>
    </source>
</evidence>
<evidence type="ECO:0000256" key="4">
    <source>
        <dbReference type="ARBA" id="ARBA00023015"/>
    </source>
</evidence>
<dbReference type="STRING" id="546271.Selsp_1068"/>
<evidence type="ECO:0000256" key="1">
    <source>
        <dbReference type="ARBA" id="ARBA00005952"/>
    </source>
</evidence>
<feature type="domain" description="NusB/RsmB/TIM44" evidence="7">
    <location>
        <begin position="24"/>
        <end position="160"/>
    </location>
</feature>
<evidence type="ECO:0000313" key="9">
    <source>
        <dbReference type="Proteomes" id="UP000003505"/>
    </source>
</evidence>
<dbReference type="AlphaFoldDB" id="C9LUP3"/>
<dbReference type="Proteomes" id="UP000003505">
    <property type="component" value="Unassembled WGS sequence"/>
</dbReference>
<evidence type="ECO:0000259" key="7">
    <source>
        <dbReference type="Pfam" id="PF01029"/>
    </source>
</evidence>
<comment type="function">
    <text evidence="6">Involved in transcription antitermination. Required for transcription of ribosomal RNA (rRNA) genes. Binds specifically to the boxA antiterminator sequence of the ribosomal RNA (rrn) operons.</text>
</comment>
<dbReference type="GO" id="GO:0003723">
    <property type="term" value="F:RNA binding"/>
    <property type="evidence" value="ECO:0007669"/>
    <property type="project" value="UniProtKB-UniRule"/>
</dbReference>
<dbReference type="Gene3D" id="1.10.940.10">
    <property type="entry name" value="NusB-like"/>
    <property type="match status" value="1"/>
</dbReference>
<evidence type="ECO:0000313" key="8">
    <source>
        <dbReference type="EMBL" id="EEX77476.1"/>
    </source>
</evidence>
<sequence length="160" mass="18104">MRKQLVALSFERQERKRFCFMSRRQAREAALQTLFQLELNPPSEAASEEACQMWALDAAVEEMPVETKRDYSYAASLVRGTREHLAAIDEEIAASTHDWKLDRMTGVDRNIVRIALYEMKYGAEKVDVGIAINEAVELAKKFGTDDSSRYVNGILGGLAR</sequence>
<dbReference type="InterPro" id="IPR011605">
    <property type="entry name" value="NusB_fam"/>
</dbReference>
<evidence type="ECO:0000256" key="5">
    <source>
        <dbReference type="ARBA" id="ARBA00023163"/>
    </source>
</evidence>
<keyword evidence="4 6" id="KW-0805">Transcription regulation</keyword>
<proteinExistence type="inferred from homology"/>
<gene>
    <name evidence="6 8" type="primary">nusB</name>
    <name evidence="8" type="ORF">SELSPUOL_01179</name>
</gene>
<accession>C9LUP3</accession>
<dbReference type="EMBL" id="ACKP02000016">
    <property type="protein sequence ID" value="EEX77476.1"/>
    <property type="molecule type" value="Genomic_DNA"/>
</dbReference>
<reference evidence="8 9" key="1">
    <citation type="submission" date="2009-09" db="EMBL/GenBank/DDBJ databases">
        <authorList>
            <person name="Weinstock G."/>
            <person name="Sodergren E."/>
            <person name="Clifton S."/>
            <person name="Fulton L."/>
            <person name="Fulton B."/>
            <person name="Courtney L."/>
            <person name="Fronick C."/>
            <person name="Harrison M."/>
            <person name="Strong C."/>
            <person name="Farmer C."/>
            <person name="Delahaunty K."/>
            <person name="Markovic C."/>
            <person name="Hall O."/>
            <person name="Minx P."/>
            <person name="Tomlinson C."/>
            <person name="Mitreva M."/>
            <person name="Nelson J."/>
            <person name="Hou S."/>
            <person name="Wollam A."/>
            <person name="Pepin K.H."/>
            <person name="Johnson M."/>
            <person name="Bhonagiri V."/>
            <person name="Nash W.E."/>
            <person name="Warren W."/>
            <person name="Chinwalla A."/>
            <person name="Mardis E.R."/>
            <person name="Wilson R.K."/>
        </authorList>
    </citation>
    <scope>NUCLEOTIDE SEQUENCE [LARGE SCALE GENOMIC DNA]</scope>
    <source>
        <strain evidence="9">ATCC 35185 / DSM 20758 / VPI D19B-28</strain>
    </source>
</reference>
<comment type="caution">
    <text evidence="8">The sequence shown here is derived from an EMBL/GenBank/DDBJ whole genome shotgun (WGS) entry which is preliminary data.</text>
</comment>
<keyword evidence="2 6" id="KW-0889">Transcription antitermination</keyword>
<evidence type="ECO:0000256" key="2">
    <source>
        <dbReference type="ARBA" id="ARBA00022814"/>
    </source>
</evidence>
<protein>
    <recommendedName>
        <fullName evidence="6">Transcription antitermination protein NusB</fullName>
    </recommendedName>
    <alternativeName>
        <fullName evidence="6">Antitermination factor NusB</fullName>
    </alternativeName>
</protein>
<dbReference type="Pfam" id="PF01029">
    <property type="entry name" value="NusB"/>
    <property type="match status" value="1"/>
</dbReference>
<dbReference type="GO" id="GO:0031564">
    <property type="term" value="P:transcription antitermination"/>
    <property type="evidence" value="ECO:0007669"/>
    <property type="project" value="UniProtKB-KW"/>
</dbReference>
<dbReference type="GO" id="GO:0005829">
    <property type="term" value="C:cytosol"/>
    <property type="evidence" value="ECO:0007669"/>
    <property type="project" value="TreeGrafter"/>
</dbReference>
<dbReference type="InterPro" id="IPR035926">
    <property type="entry name" value="NusB-like_sf"/>
</dbReference>
<name>C9LUP3_SELS3</name>
<keyword evidence="5 6" id="KW-0804">Transcription</keyword>
<dbReference type="InterPro" id="IPR006027">
    <property type="entry name" value="NusB_RsmB_TIM44"/>
</dbReference>
<dbReference type="NCBIfam" id="TIGR01951">
    <property type="entry name" value="nusB"/>
    <property type="match status" value="1"/>
</dbReference>
<dbReference type="PANTHER" id="PTHR11078">
    <property type="entry name" value="N UTILIZATION SUBSTANCE PROTEIN B-RELATED"/>
    <property type="match status" value="1"/>
</dbReference>
<comment type="similarity">
    <text evidence="1 6">Belongs to the NusB family.</text>
</comment>
<dbReference type="GO" id="GO:0006353">
    <property type="term" value="P:DNA-templated transcription termination"/>
    <property type="evidence" value="ECO:0007669"/>
    <property type="project" value="UniProtKB-UniRule"/>
</dbReference>